<comment type="caution">
    <text evidence="3">The sequence shown here is derived from an EMBL/GenBank/DDBJ whole genome shotgun (WGS) entry which is preliminary data.</text>
</comment>
<feature type="coiled-coil region" evidence="1">
    <location>
        <begin position="408"/>
        <end position="472"/>
    </location>
</feature>
<reference evidence="3 4" key="1">
    <citation type="journal article" date="2021" name="Sci. Rep.">
        <title>The genome of the diatom Chaetoceros tenuissimus carries an ancient integrated fragment of an extant virus.</title>
        <authorList>
            <person name="Hongo Y."/>
            <person name="Kimura K."/>
            <person name="Takaki Y."/>
            <person name="Yoshida Y."/>
            <person name="Baba S."/>
            <person name="Kobayashi G."/>
            <person name="Nagasaki K."/>
            <person name="Hano T."/>
            <person name="Tomaru Y."/>
        </authorList>
    </citation>
    <scope>NUCLEOTIDE SEQUENCE [LARGE SCALE GENOMIC DNA]</scope>
    <source>
        <strain evidence="3 4">NIES-3715</strain>
    </source>
</reference>
<name>A0AAD3H0E5_9STRA</name>
<accession>A0AAD3H0E5</accession>
<sequence length="741" mass="84310">MSKSDIQIATWENHLAKIIEQTNSNIQYLNQSKKHDLPPPPPPPRTIGPMQISQATLHSVASQPEYGTSRRGSISRPLGKDIEAELVKKISQSVKRTVDKSISEKNTASETRVDRIHDQLQDLLDENSKQKKHLGNLARSIASQDRLSKRLKDEWEKQRMMLQKLEEATTKDLGWKESVSIDMKLLKDQQVQDLSVRVTSHELRTALETISTKTMIAIDRVASMSKQSFESEISVLKHEIKSLKEENGILQRELRQSNDQIAKLDENHLSCIIQSALTGHMRTLEDSVLSSLRPMMEKEVRVQNEKRAVDFASSLKKEHSGLQRIITDTVEAHGRAENKEMTRRIDTLGSNLTKNIQALVEQEVKKSSLHLETLVQQNQPCATMDMDDVKESTALAVEEVFRQSETAITTIKERLDRVESDYKQLEVRDKNDNVQKCIQTFSNRIDDIQNQMRRLMEKQEHLEEDIVRQINENRSCDQSILLKVVESLKQDVTTSMEKLNHLYSEIHELKANRENENMDGTKLFSKLTKEMQDYKISLGELVEKVEHLELAPKSHVSGLTDIAACVGKVNSTRESLQNDLSRLEKEFTDLQESVISNNNLTSERIDILTKQLKESIVTSENDLKVLDQSPNAGVELTQQANQMNEVLKRNASLHADENVPSEAKQQSEDPICNASSHFSEQMEETSFQAQETFSCGSTVPGNLDRNKIFCVETISSPQKCEESLSSFEEESVYSFESESDE</sequence>
<evidence type="ECO:0000313" key="4">
    <source>
        <dbReference type="Proteomes" id="UP001054902"/>
    </source>
</evidence>
<dbReference type="EMBL" id="BLLK01000022">
    <property type="protein sequence ID" value="GFH45740.1"/>
    <property type="molecule type" value="Genomic_DNA"/>
</dbReference>
<feature type="compositionally biased region" description="Acidic residues" evidence="2">
    <location>
        <begin position="727"/>
        <end position="741"/>
    </location>
</feature>
<evidence type="ECO:0000313" key="3">
    <source>
        <dbReference type="EMBL" id="GFH45740.1"/>
    </source>
</evidence>
<evidence type="ECO:0000256" key="1">
    <source>
        <dbReference type="SAM" id="Coils"/>
    </source>
</evidence>
<feature type="region of interest" description="Disordered" evidence="2">
    <location>
        <begin position="95"/>
        <end position="114"/>
    </location>
</feature>
<organism evidence="3 4">
    <name type="scientific">Chaetoceros tenuissimus</name>
    <dbReference type="NCBI Taxonomy" id="426638"/>
    <lineage>
        <taxon>Eukaryota</taxon>
        <taxon>Sar</taxon>
        <taxon>Stramenopiles</taxon>
        <taxon>Ochrophyta</taxon>
        <taxon>Bacillariophyta</taxon>
        <taxon>Coscinodiscophyceae</taxon>
        <taxon>Chaetocerotophycidae</taxon>
        <taxon>Chaetocerotales</taxon>
        <taxon>Chaetocerotaceae</taxon>
        <taxon>Chaetoceros</taxon>
    </lineage>
</organism>
<dbReference type="AlphaFoldDB" id="A0AAD3H0E5"/>
<keyword evidence="4" id="KW-1185">Reference proteome</keyword>
<keyword evidence="1" id="KW-0175">Coiled coil</keyword>
<evidence type="ECO:0000256" key="2">
    <source>
        <dbReference type="SAM" id="MobiDB-lite"/>
    </source>
</evidence>
<proteinExistence type="predicted"/>
<gene>
    <name evidence="3" type="ORF">CTEN210_02214</name>
</gene>
<protein>
    <submittedName>
        <fullName evidence="3">Uncharacterized protein</fullName>
    </submittedName>
</protein>
<dbReference type="Proteomes" id="UP001054902">
    <property type="component" value="Unassembled WGS sequence"/>
</dbReference>
<feature type="region of interest" description="Disordered" evidence="2">
    <location>
        <begin position="721"/>
        <end position="741"/>
    </location>
</feature>
<feature type="coiled-coil region" evidence="1">
    <location>
        <begin position="566"/>
        <end position="593"/>
    </location>
</feature>
<feature type="coiled-coil region" evidence="1">
    <location>
        <begin position="226"/>
        <end position="267"/>
    </location>
</feature>